<dbReference type="SMART" id="SM00487">
    <property type="entry name" value="DEXDc"/>
    <property type="match status" value="1"/>
</dbReference>
<dbReference type="GO" id="GO:0009378">
    <property type="term" value="F:four-way junction helicase activity"/>
    <property type="evidence" value="ECO:0007669"/>
    <property type="project" value="TreeGrafter"/>
</dbReference>
<dbReference type="InterPro" id="IPR001650">
    <property type="entry name" value="Helicase_C-like"/>
</dbReference>
<reference evidence="13 14" key="1">
    <citation type="submission" date="2019-05" db="EMBL/GenBank/DDBJ databases">
        <title>Emergence of the Ug99 lineage of the wheat stem rust pathogen through somatic hybridization.</title>
        <authorList>
            <person name="Li F."/>
            <person name="Upadhyaya N.M."/>
            <person name="Sperschneider J."/>
            <person name="Matny O."/>
            <person name="Nguyen-Phuc H."/>
            <person name="Mago R."/>
            <person name="Raley C."/>
            <person name="Miller M.E."/>
            <person name="Silverstein K.A.T."/>
            <person name="Henningsen E."/>
            <person name="Hirsch C.D."/>
            <person name="Visser B."/>
            <person name="Pretorius Z.A."/>
            <person name="Steffenson B.J."/>
            <person name="Schwessinger B."/>
            <person name="Dodds P.N."/>
            <person name="Figueroa M."/>
        </authorList>
    </citation>
    <scope>NUCLEOTIDE SEQUENCE [LARGE SCALE GENOMIC DNA]</scope>
    <source>
        <strain evidence="11">21-0</strain>
        <strain evidence="12 14">Ug99</strain>
    </source>
</reference>
<protein>
    <recommendedName>
        <fullName evidence="7">DNA 3'-5' helicase</fullName>
        <ecNumber evidence="7">5.6.2.4</ecNumber>
    </recommendedName>
</protein>
<evidence type="ECO:0000256" key="3">
    <source>
        <dbReference type="ARBA" id="ARBA00022840"/>
    </source>
</evidence>
<evidence type="ECO:0000256" key="1">
    <source>
        <dbReference type="ARBA" id="ARBA00005446"/>
    </source>
</evidence>
<dbReference type="PANTHER" id="PTHR13710:SF105">
    <property type="entry name" value="ATP-DEPENDENT DNA HELICASE Q1"/>
    <property type="match status" value="1"/>
</dbReference>
<dbReference type="GO" id="GO:0003677">
    <property type="term" value="F:DNA binding"/>
    <property type="evidence" value="ECO:0007669"/>
    <property type="project" value="UniProtKB-KW"/>
</dbReference>
<dbReference type="EC" id="5.6.2.4" evidence="7"/>
<gene>
    <name evidence="11" type="primary">SGS1_15</name>
    <name evidence="12" type="synonym">SGS1_42</name>
    <name evidence="11" type="ORF">PGT21_005636</name>
    <name evidence="12" type="ORF">PGTUg99_008732</name>
</gene>
<evidence type="ECO:0000256" key="7">
    <source>
        <dbReference type="ARBA" id="ARBA00034808"/>
    </source>
</evidence>
<evidence type="ECO:0000256" key="4">
    <source>
        <dbReference type="ARBA" id="ARBA00023125"/>
    </source>
</evidence>
<dbReference type="Pfam" id="PF00270">
    <property type="entry name" value="DEAD"/>
    <property type="match status" value="1"/>
</dbReference>
<keyword evidence="11" id="KW-0378">Hydrolase</keyword>
<evidence type="ECO:0000256" key="5">
    <source>
        <dbReference type="ARBA" id="ARBA00023235"/>
    </source>
</evidence>
<name>A0A5B0NVH7_PUCGR</name>
<evidence type="ECO:0000259" key="9">
    <source>
        <dbReference type="PROSITE" id="PS51192"/>
    </source>
</evidence>
<evidence type="ECO:0000256" key="8">
    <source>
        <dbReference type="SAM" id="MobiDB-lite"/>
    </source>
</evidence>
<evidence type="ECO:0000313" key="11">
    <source>
        <dbReference type="EMBL" id="KAA1092514.1"/>
    </source>
</evidence>
<dbReference type="EMBL" id="VDEP01000373">
    <property type="protein sequence ID" value="KAA1093616.1"/>
    <property type="molecule type" value="Genomic_DNA"/>
</dbReference>
<dbReference type="Gene3D" id="3.40.50.300">
    <property type="entry name" value="P-loop containing nucleotide triphosphate hydrolases"/>
    <property type="match status" value="2"/>
</dbReference>
<organism evidence="11 13">
    <name type="scientific">Puccinia graminis f. sp. tritici</name>
    <dbReference type="NCBI Taxonomy" id="56615"/>
    <lineage>
        <taxon>Eukaryota</taxon>
        <taxon>Fungi</taxon>
        <taxon>Dikarya</taxon>
        <taxon>Basidiomycota</taxon>
        <taxon>Pucciniomycotina</taxon>
        <taxon>Pucciniomycetes</taxon>
        <taxon>Pucciniales</taxon>
        <taxon>Pucciniaceae</taxon>
        <taxon>Puccinia</taxon>
    </lineage>
</organism>
<evidence type="ECO:0000313" key="12">
    <source>
        <dbReference type="EMBL" id="KAA1093616.1"/>
    </source>
</evidence>
<sequence length="733" mass="81536">MLRRLAAPAILNPQGSNVRIQLLVKIAQKNDIGLKAAIAASALARYGQSAKTLQIEAVFHLARGINTFLLAGTGFGKSRIPEIYHTLLPKSSNGVILVLNPLDALGDNQVLEKIAAGFTAINLTKLSFNEDEANNIVNGVYNFVYLSPEIFLNSPLWDQVYFCSNFQNRLSLVVVDEAHIIYQWGLIESNGAKNKATLIGKLEDIGIFRPSYGQLGGRLLTRNNKPILLMSATCRPLAIREIQKSLKFEDHNFKIVKGELTRPEIRIIRVPMSGSMNSCSDLVSLFPSQSEVADSSVVPSLIYSGTRKRTLQVMKSLDSARGSPGRSMRPNSPFVRRFHACTGEKDKLKTVEDFSNDKFPVISCTMALGMGQNWSRVRMVIPMGRADPSAICQMIGRAGRDGCPGVGIFLVQKIRKGGKNSVEEFDPQVTQGHDDRMDALAVTPVCLRIAFAIDNSLGYIPLSVTDPSYITEMAREKEEGFNECHCSNCKPDQADGFMRNIQQMTAENMDEFVRKDDWPQVPIVETKKRKNTSVSIKNKKVKLSPWLQGLLSEQLTSDFGLLFDQTYSKRMLFSAADLFGKTQVDAIIKRFGTFDGTVSLRKAIGGQMIPGQLEVLEKSISIFTTGAFADEANAVLEKARQSKAEDDTRKRLIAEERAERNEQKKEQARLEKARKDEARRVEEEKRLARKAKDDEWNSVQMAHLALLVRLAGAEAERKGLASIHRGRYESTEG</sequence>
<dbReference type="Pfam" id="PF00271">
    <property type="entry name" value="Helicase_C"/>
    <property type="match status" value="1"/>
</dbReference>
<comment type="caution">
    <text evidence="11">The sequence shown here is derived from an EMBL/GenBank/DDBJ whole genome shotgun (WGS) entry which is preliminary data.</text>
</comment>
<dbReference type="InterPro" id="IPR011545">
    <property type="entry name" value="DEAD/DEAH_box_helicase_dom"/>
</dbReference>
<evidence type="ECO:0000313" key="14">
    <source>
        <dbReference type="Proteomes" id="UP000325313"/>
    </source>
</evidence>
<dbReference type="InterPro" id="IPR014001">
    <property type="entry name" value="Helicase_ATP-bd"/>
</dbReference>
<feature type="domain" description="Helicase C-terminal" evidence="10">
    <location>
        <begin position="291"/>
        <end position="441"/>
    </location>
</feature>
<dbReference type="AlphaFoldDB" id="A0A5B0NVH7"/>
<dbReference type="SUPFAM" id="SSF52540">
    <property type="entry name" value="P-loop containing nucleoside triphosphate hydrolases"/>
    <property type="match status" value="1"/>
</dbReference>
<evidence type="ECO:0000259" key="10">
    <source>
        <dbReference type="PROSITE" id="PS51194"/>
    </source>
</evidence>
<dbReference type="GO" id="GO:0005737">
    <property type="term" value="C:cytoplasm"/>
    <property type="evidence" value="ECO:0007669"/>
    <property type="project" value="TreeGrafter"/>
</dbReference>
<keyword evidence="11" id="KW-0347">Helicase</keyword>
<dbReference type="GO" id="GO:0000724">
    <property type="term" value="P:double-strand break repair via homologous recombination"/>
    <property type="evidence" value="ECO:0007669"/>
    <property type="project" value="TreeGrafter"/>
</dbReference>
<comment type="similarity">
    <text evidence="1">Belongs to the helicase family. RecQ subfamily.</text>
</comment>
<dbReference type="Proteomes" id="UP000324748">
    <property type="component" value="Unassembled WGS sequence"/>
</dbReference>
<evidence type="ECO:0000256" key="6">
    <source>
        <dbReference type="ARBA" id="ARBA00034617"/>
    </source>
</evidence>
<dbReference type="PROSITE" id="PS51192">
    <property type="entry name" value="HELICASE_ATP_BIND_1"/>
    <property type="match status" value="1"/>
</dbReference>
<accession>A0A5B0NVH7</accession>
<proteinExistence type="inferred from homology"/>
<feature type="region of interest" description="Disordered" evidence="8">
    <location>
        <begin position="656"/>
        <end position="694"/>
    </location>
</feature>
<dbReference type="PROSITE" id="PS51194">
    <property type="entry name" value="HELICASE_CTER"/>
    <property type="match status" value="1"/>
</dbReference>
<dbReference type="InterPro" id="IPR027417">
    <property type="entry name" value="P-loop_NTPase"/>
</dbReference>
<evidence type="ECO:0000313" key="13">
    <source>
        <dbReference type="Proteomes" id="UP000324748"/>
    </source>
</evidence>
<dbReference type="PANTHER" id="PTHR13710">
    <property type="entry name" value="DNA HELICASE RECQ FAMILY MEMBER"/>
    <property type="match status" value="1"/>
</dbReference>
<dbReference type="EMBL" id="VSWC01000080">
    <property type="protein sequence ID" value="KAA1092514.1"/>
    <property type="molecule type" value="Genomic_DNA"/>
</dbReference>
<keyword evidence="13" id="KW-1185">Reference proteome</keyword>
<keyword evidence="5" id="KW-0413">Isomerase</keyword>
<keyword evidence="4" id="KW-0238">DNA-binding</keyword>
<dbReference type="OrthoDB" id="2496478at2759"/>
<keyword evidence="2" id="KW-0547">Nucleotide-binding</keyword>
<dbReference type="Proteomes" id="UP000325313">
    <property type="component" value="Unassembled WGS sequence"/>
</dbReference>
<keyword evidence="3" id="KW-0067">ATP-binding</keyword>
<dbReference type="GO" id="GO:0043138">
    <property type="term" value="F:3'-5' DNA helicase activity"/>
    <property type="evidence" value="ECO:0007669"/>
    <property type="project" value="UniProtKB-EC"/>
</dbReference>
<evidence type="ECO:0000256" key="2">
    <source>
        <dbReference type="ARBA" id="ARBA00022741"/>
    </source>
</evidence>
<dbReference type="GO" id="GO:0005524">
    <property type="term" value="F:ATP binding"/>
    <property type="evidence" value="ECO:0007669"/>
    <property type="project" value="UniProtKB-KW"/>
</dbReference>
<dbReference type="SMART" id="SM00490">
    <property type="entry name" value="HELICc"/>
    <property type="match status" value="1"/>
</dbReference>
<dbReference type="GO" id="GO:0005694">
    <property type="term" value="C:chromosome"/>
    <property type="evidence" value="ECO:0007669"/>
    <property type="project" value="TreeGrafter"/>
</dbReference>
<comment type="catalytic activity">
    <reaction evidence="6">
        <text>Couples ATP hydrolysis with the unwinding of duplex DNA by translocating in the 3'-5' direction.</text>
        <dbReference type="EC" id="5.6.2.4"/>
    </reaction>
</comment>
<feature type="domain" description="Helicase ATP-binding" evidence="9">
    <location>
        <begin position="58"/>
        <end position="252"/>
    </location>
</feature>